<dbReference type="InterPro" id="IPR037951">
    <property type="entry name" value="MopB_CT_YdeP"/>
</dbReference>
<evidence type="ECO:0000256" key="7">
    <source>
        <dbReference type="ARBA" id="ARBA00023002"/>
    </source>
</evidence>
<protein>
    <submittedName>
        <fullName evidence="12">FdhF/YdeP family oxidoreductase</fullName>
    </submittedName>
</protein>
<dbReference type="InterPro" id="IPR010046">
    <property type="entry name" value="Mopterin_OxRdtse_a_bac"/>
</dbReference>
<comment type="caution">
    <text evidence="12">The sequence shown here is derived from an EMBL/GenBank/DDBJ whole genome shotgun (WGS) entry which is preliminary data.</text>
</comment>
<evidence type="ECO:0000256" key="3">
    <source>
        <dbReference type="ARBA" id="ARBA00010312"/>
    </source>
</evidence>
<dbReference type="EMBL" id="JBHRYR010000002">
    <property type="protein sequence ID" value="MFC3852198.1"/>
    <property type="molecule type" value="Genomic_DNA"/>
</dbReference>
<feature type="domain" description="Molybdopterin dinucleotide-binding" evidence="11">
    <location>
        <begin position="651"/>
        <end position="758"/>
    </location>
</feature>
<dbReference type="CDD" id="cd02787">
    <property type="entry name" value="MopB_CT_ydeP"/>
    <property type="match status" value="1"/>
</dbReference>
<accession>A0ABV7ZUF9</accession>
<dbReference type="InterPro" id="IPR006656">
    <property type="entry name" value="Mopterin_OxRdtase"/>
</dbReference>
<evidence type="ECO:0000256" key="9">
    <source>
        <dbReference type="ARBA" id="ARBA00023014"/>
    </source>
</evidence>
<name>A0ABV7ZUF9_9GAMM</name>
<evidence type="ECO:0000256" key="5">
    <source>
        <dbReference type="ARBA" id="ARBA00022505"/>
    </source>
</evidence>
<dbReference type="SUPFAM" id="SSF50692">
    <property type="entry name" value="ADC-like"/>
    <property type="match status" value="1"/>
</dbReference>
<dbReference type="RefSeq" id="WP_380694077.1">
    <property type="nucleotide sequence ID" value="NZ_JBHRYR010000002.1"/>
</dbReference>
<dbReference type="PANTHER" id="PTHR43105:SF4">
    <property type="entry name" value="PROTEIN YDEP"/>
    <property type="match status" value="1"/>
</dbReference>
<dbReference type="InterPro" id="IPR006657">
    <property type="entry name" value="MoPterin_dinucl-bd_dom"/>
</dbReference>
<dbReference type="Pfam" id="PF00384">
    <property type="entry name" value="Molybdopterin"/>
    <property type="match status" value="1"/>
</dbReference>
<evidence type="ECO:0000256" key="6">
    <source>
        <dbReference type="ARBA" id="ARBA00022723"/>
    </source>
</evidence>
<keyword evidence="8" id="KW-0408">Iron</keyword>
<evidence type="ECO:0000259" key="10">
    <source>
        <dbReference type="Pfam" id="PF00384"/>
    </source>
</evidence>
<dbReference type="Gene3D" id="3.40.228.10">
    <property type="entry name" value="Dimethylsulfoxide Reductase, domain 2"/>
    <property type="match status" value="1"/>
</dbReference>
<keyword evidence="6" id="KW-0479">Metal-binding</keyword>
<comment type="cofactor">
    <cofactor evidence="1">
        <name>Mo-bis(molybdopterin guanine dinucleotide)</name>
        <dbReference type="ChEBI" id="CHEBI:60539"/>
    </cofactor>
</comment>
<keyword evidence="13" id="KW-1185">Reference proteome</keyword>
<keyword evidence="9" id="KW-0411">Iron-sulfur</keyword>
<dbReference type="Gene3D" id="3.40.50.740">
    <property type="match status" value="1"/>
</dbReference>
<dbReference type="Proteomes" id="UP001595617">
    <property type="component" value="Unassembled WGS sequence"/>
</dbReference>
<reference evidence="13" key="1">
    <citation type="journal article" date="2019" name="Int. J. Syst. Evol. Microbiol.">
        <title>The Global Catalogue of Microorganisms (GCM) 10K type strain sequencing project: providing services to taxonomists for standard genome sequencing and annotation.</title>
        <authorList>
            <consortium name="The Broad Institute Genomics Platform"/>
            <consortium name="The Broad Institute Genome Sequencing Center for Infectious Disease"/>
            <person name="Wu L."/>
            <person name="Ma J."/>
        </authorList>
    </citation>
    <scope>NUCLEOTIDE SEQUENCE [LARGE SCALE GENOMIC DNA]</scope>
    <source>
        <strain evidence="13">IBRC 10765</strain>
    </source>
</reference>
<gene>
    <name evidence="12" type="ORF">ACFOOG_05055</name>
</gene>
<keyword evidence="5" id="KW-0500">Molybdenum</keyword>
<proteinExistence type="inferred from homology"/>
<comment type="cofactor">
    <cofactor evidence="2">
        <name>[4Fe-4S] cluster</name>
        <dbReference type="ChEBI" id="CHEBI:49883"/>
    </cofactor>
</comment>
<evidence type="ECO:0000259" key="11">
    <source>
        <dbReference type="Pfam" id="PF01568"/>
    </source>
</evidence>
<feature type="domain" description="Molybdopterin oxidoreductase" evidence="10">
    <location>
        <begin position="128"/>
        <end position="494"/>
    </location>
</feature>
<dbReference type="PIRSF" id="PIRSF000144">
    <property type="entry name" value="CbbBc"/>
    <property type="match status" value="1"/>
</dbReference>
<evidence type="ECO:0000256" key="1">
    <source>
        <dbReference type="ARBA" id="ARBA00001942"/>
    </source>
</evidence>
<organism evidence="12 13">
    <name type="scientific">Saccharospirillum mangrovi</name>
    <dbReference type="NCBI Taxonomy" id="2161747"/>
    <lineage>
        <taxon>Bacteria</taxon>
        <taxon>Pseudomonadati</taxon>
        <taxon>Pseudomonadota</taxon>
        <taxon>Gammaproteobacteria</taxon>
        <taxon>Oceanospirillales</taxon>
        <taxon>Saccharospirillaceae</taxon>
        <taxon>Saccharospirillum</taxon>
    </lineage>
</organism>
<comment type="similarity">
    <text evidence="3">Belongs to the prokaryotic molybdopterin-containing oxidoreductase family.</text>
</comment>
<dbReference type="InterPro" id="IPR050123">
    <property type="entry name" value="Prok_molybdopt-oxidoreductase"/>
</dbReference>
<dbReference type="NCBIfam" id="TIGR01701">
    <property type="entry name" value="Fdhalpha-like"/>
    <property type="match status" value="1"/>
</dbReference>
<keyword evidence="7" id="KW-0560">Oxidoreductase</keyword>
<evidence type="ECO:0000256" key="2">
    <source>
        <dbReference type="ARBA" id="ARBA00001966"/>
    </source>
</evidence>
<dbReference type="PANTHER" id="PTHR43105">
    <property type="entry name" value="RESPIRATORY NITRATE REDUCTASE"/>
    <property type="match status" value="1"/>
</dbReference>
<dbReference type="SUPFAM" id="SSF53706">
    <property type="entry name" value="Formate dehydrogenase/DMSO reductase, domains 1-3"/>
    <property type="match status" value="1"/>
</dbReference>
<evidence type="ECO:0000313" key="12">
    <source>
        <dbReference type="EMBL" id="MFC3852198.1"/>
    </source>
</evidence>
<evidence type="ECO:0000256" key="4">
    <source>
        <dbReference type="ARBA" id="ARBA00022485"/>
    </source>
</evidence>
<sequence>MSKSKTIFTDHTLFTPYTRPAGGWGALRSTAIHWLASENALRNIKTLLKTNQHHGFDCPGCAWGEKEDPGVIRFCENGAKAVNWEATRKTVGAEFFAQYTVRWLREQSDYYLESQGRLSEPLHYNAVTDHYEPITWDAAFALIGATLNSLDSPDQAEFYTSGRTSNEAAFLYQLFVRSFGTNNFPDCSNMCHEASGYALTGSIGVGKGTVTIEDFHHADAVFVFGQNPGTNHPRMLDTLRDVMKRGKDVVIFNTLKERGLERFQNPQSPVEMLTDGATDMHSAYYCPKIGGDMAAVRGMVKAMLEREDGGETIFDHAFIAAHTDGMTDYLDQVRATTWTHIVEQSGLNRADLTAAAQRYVRADRVILTWAMGITQHRHSVATIHEFVNLMLLRGQLGKRGAGLCPVRGHSNVQGDRTMGINERPAEAFLAALDARFGISTPRAPGHATVAAIQAMLRGDAKVFIGLGGNFAAATPDTTLTAQALQQCDLTVHISTKLNRSHVTPGKQALILPCLGRTDIDRQNGVAQQVTVEDSFSMVHASGGVVTPPSEHLLSEPAIIAGIAHATLGNYPIDWHAMVQNYDRIRELIADTVPGFNDFNRRLRQPGGFYLGNSAREQQWRTPTGKVIVHRHTLPQHVLSERATHLLTERTLVMQTLRSHDQYNTTIYGMDDRYRGIKGARKVVFINPADIERLGFSAGQLVSIRSLWDDHQERAVHGFTLVPYAIPLGNVAAYYPETNPLVPLDSMGELSHTPTSKSIAVELMAYSSERIAADILP</sequence>
<evidence type="ECO:0000313" key="13">
    <source>
        <dbReference type="Proteomes" id="UP001595617"/>
    </source>
</evidence>
<dbReference type="CDD" id="cd02767">
    <property type="entry name" value="MopB_ydeP"/>
    <property type="match status" value="1"/>
</dbReference>
<dbReference type="InterPro" id="IPR041953">
    <property type="entry name" value="YdeP_MopB"/>
</dbReference>
<dbReference type="Pfam" id="PF01568">
    <property type="entry name" value="Molydop_binding"/>
    <property type="match status" value="1"/>
</dbReference>
<evidence type="ECO:0000256" key="8">
    <source>
        <dbReference type="ARBA" id="ARBA00023004"/>
    </source>
</evidence>
<dbReference type="InterPro" id="IPR009010">
    <property type="entry name" value="Asp_de-COase-like_dom_sf"/>
</dbReference>
<keyword evidence="4" id="KW-0004">4Fe-4S</keyword>